<evidence type="ECO:0000313" key="1">
    <source>
        <dbReference type="EMBL" id="MCQ5121661.1"/>
    </source>
</evidence>
<name>A0ABT1SKA1_9FIRM</name>
<organism evidence="1 2">
    <name type="scientific">Massilicoli timonensis</name>
    <dbReference type="NCBI Taxonomy" id="2015901"/>
    <lineage>
        <taxon>Bacteria</taxon>
        <taxon>Bacillati</taxon>
        <taxon>Bacillota</taxon>
        <taxon>Erysipelotrichia</taxon>
        <taxon>Erysipelotrichales</taxon>
        <taxon>Erysipelotrichaceae</taxon>
        <taxon>Massilicoli</taxon>
    </lineage>
</organism>
<accession>A0ABT1SKA1</accession>
<dbReference type="EMBL" id="JANGCH010000005">
    <property type="protein sequence ID" value="MCQ5121661.1"/>
    <property type="molecule type" value="Genomic_DNA"/>
</dbReference>
<dbReference type="RefSeq" id="WP_102268312.1">
    <property type="nucleotide sequence ID" value="NZ_CALVCM010000005.1"/>
</dbReference>
<dbReference type="Proteomes" id="UP001524435">
    <property type="component" value="Unassembled WGS sequence"/>
</dbReference>
<keyword evidence="2" id="KW-1185">Reference proteome</keyword>
<sequence length="205" mass="23301">MNKKYLITISRQYGSGGREVGKRLAELLGVPFYDKELIEMAAAESGIDKELFETEGERTSKGFNFLGVIGYTLGSPVAGLSEMTLNDRMFLVQSQVIQQIAAAGSAVIVGRCADYVLREDPYCINVFIHSNLESRKRRAIEEYGVDREDAEDILIKTDKRRANYYNYYTDRKWGKAENYHIAIDSSRFELEEIAEMIAQLVKSKQ</sequence>
<evidence type="ECO:0000313" key="2">
    <source>
        <dbReference type="Proteomes" id="UP001524435"/>
    </source>
</evidence>
<dbReference type="SUPFAM" id="SSF52540">
    <property type="entry name" value="P-loop containing nucleoside triphosphate hydrolases"/>
    <property type="match status" value="1"/>
</dbReference>
<proteinExistence type="predicted"/>
<dbReference type="Pfam" id="PF13189">
    <property type="entry name" value="Cytidylate_kin2"/>
    <property type="match status" value="1"/>
</dbReference>
<comment type="caution">
    <text evidence="1">The sequence shown here is derived from an EMBL/GenBank/DDBJ whole genome shotgun (WGS) entry which is preliminary data.</text>
</comment>
<dbReference type="InterPro" id="IPR027417">
    <property type="entry name" value="P-loop_NTPase"/>
</dbReference>
<protein>
    <submittedName>
        <fullName evidence="1">Cytidylate kinase-like family protein</fullName>
    </submittedName>
</protein>
<reference evidence="1 2" key="1">
    <citation type="submission" date="2022-06" db="EMBL/GenBank/DDBJ databases">
        <title>Isolation of gut microbiota from human fecal samples.</title>
        <authorList>
            <person name="Pamer E.G."/>
            <person name="Barat B."/>
            <person name="Waligurski E."/>
            <person name="Medina S."/>
            <person name="Paddock L."/>
            <person name="Mostad J."/>
        </authorList>
    </citation>
    <scope>NUCLEOTIDE SEQUENCE [LARGE SCALE GENOMIC DNA]</scope>
    <source>
        <strain evidence="1 2">DFI.6.1</strain>
    </source>
</reference>
<dbReference type="Gene3D" id="3.40.50.300">
    <property type="entry name" value="P-loop containing nucleotide triphosphate hydrolases"/>
    <property type="match status" value="1"/>
</dbReference>
<gene>
    <name evidence="1" type="ORF">NE663_05225</name>
</gene>